<accession>A0ABS8AN54</accession>
<feature type="transmembrane region" description="Helical" evidence="1">
    <location>
        <begin position="59"/>
        <end position="79"/>
    </location>
</feature>
<evidence type="ECO:0000313" key="3">
    <source>
        <dbReference type="Proteomes" id="UP001165296"/>
    </source>
</evidence>
<keyword evidence="1" id="KW-0812">Transmembrane</keyword>
<feature type="transmembrane region" description="Helical" evidence="1">
    <location>
        <begin position="7"/>
        <end position="26"/>
    </location>
</feature>
<evidence type="ECO:0000313" key="2">
    <source>
        <dbReference type="EMBL" id="MCB2407640.1"/>
    </source>
</evidence>
<reference evidence="2" key="1">
    <citation type="submission" date="2021-10" db="EMBL/GenBank/DDBJ databases">
        <authorList>
            <person name="Dean J.D."/>
            <person name="Kim M.K."/>
            <person name="Newey C.N."/>
            <person name="Stoker T.S."/>
            <person name="Thompson D.W."/>
            <person name="Grose J.H."/>
        </authorList>
    </citation>
    <scope>NUCLEOTIDE SEQUENCE</scope>
    <source>
        <strain evidence="2">BT178</strain>
    </source>
</reference>
<dbReference type="EMBL" id="JAJADR010000001">
    <property type="protein sequence ID" value="MCB2407640.1"/>
    <property type="molecule type" value="Genomic_DNA"/>
</dbReference>
<gene>
    <name evidence="2" type="ORF">LGH74_06595</name>
</gene>
<organism evidence="2 3">
    <name type="scientific">Hymenobacter lucidus</name>
    <dbReference type="NCBI Taxonomy" id="2880930"/>
    <lineage>
        <taxon>Bacteria</taxon>
        <taxon>Pseudomonadati</taxon>
        <taxon>Bacteroidota</taxon>
        <taxon>Cytophagia</taxon>
        <taxon>Cytophagales</taxon>
        <taxon>Hymenobacteraceae</taxon>
        <taxon>Hymenobacter</taxon>
    </lineage>
</organism>
<protein>
    <submittedName>
        <fullName evidence="2">Uncharacterized protein</fullName>
    </submittedName>
</protein>
<name>A0ABS8AN54_9BACT</name>
<keyword evidence="1" id="KW-1133">Transmembrane helix</keyword>
<proteinExistence type="predicted"/>
<evidence type="ECO:0000256" key="1">
    <source>
        <dbReference type="SAM" id="Phobius"/>
    </source>
</evidence>
<dbReference type="RefSeq" id="WP_226173561.1">
    <property type="nucleotide sequence ID" value="NZ_JAJADR010000001.1"/>
</dbReference>
<dbReference type="Proteomes" id="UP001165296">
    <property type="component" value="Unassembled WGS sequence"/>
</dbReference>
<keyword evidence="1" id="KW-0472">Membrane</keyword>
<comment type="caution">
    <text evidence="2">The sequence shown here is derived from an EMBL/GenBank/DDBJ whole genome shotgun (WGS) entry which is preliminary data.</text>
</comment>
<keyword evidence="3" id="KW-1185">Reference proteome</keyword>
<sequence>MRNFLGIVAGIAHVFALGIIIGMILAKSAKYILNENELDNPNLKNIKILFTIFDKFKPIYIIIILFILAIVDIFFYDYLFELKK</sequence>